<sequence>MATRWKSKRLAFTAWMLLIGLTAVSLVTAGDIWTHRAFLKDNYYFESPAFQEQLRAHTNLIQFMHGENRDYMKLTDEQKVGKERLAAWDASYAAMLKRSQLRIQTEHSERLEQAVQQGQGPEELARIRLEQQQDLAKAEADVAALKPKRMAEFVAYRDKQYQEAELDLRKRAGSVQYYIWDKSQNGTHITYANISSSPDQFYLDDSLYYIRMPQETPVNSEYLRSLNQYFQAHQWEGYLMVPKIPKGFSQIHLDSIYYSSIKNRIVKELELLVACLLGTVVLGYYLFRCKAALGSTFPERVTSWMGQVPLDVKGALFLVGGFAAASLVDQRSVFRLPPDPIHLFGLLLLALILGGLLLLLRDTGRLAKEPGLIRSEWEKSIARQVRGKLADRTAHRSMTFKASILMLATVGPAYVTVISQTGNLGLGHDEVTVLTSGYWIAYTLTVVPYVLRRIRTLDTILAGVSRMTEGQIHVAFPEKGRGSLYRLAHGINNMREGLQTALESRMKSERMKTELITNVSHDLKTPLTSIINYVDLLKSPELTEEARRDYVGVLDRKAQRLKALIDDLFEASKMASGAVELQVEHVNVSALLQQALAEFEDSLAASSLTFRVQVDQPQMMASLDGRKTWRVFENLIGNAVKYALPQTRIYVTLTRRPADILLTVKNVSAYEFEGEAQELAERFKRGDASRHTEGSGLGLAIAKSIVELQGGELGIEVDGDIFKVTASFPGLPLSKGIPEAG</sequence>
<evidence type="ECO:0000259" key="16">
    <source>
        <dbReference type="PROSITE" id="PS50885"/>
    </source>
</evidence>
<evidence type="ECO:0000256" key="8">
    <source>
        <dbReference type="ARBA" id="ARBA00022741"/>
    </source>
</evidence>
<keyword evidence="10" id="KW-0067">ATP-binding</keyword>
<dbReference type="EMBL" id="CP002869">
    <property type="protein sequence ID" value="AEI41186.1"/>
    <property type="molecule type" value="Genomic_DNA"/>
</dbReference>
<dbReference type="HOGENOM" id="CLU_000445_73_2_9"/>
<accession>F8F5L3</accession>
<evidence type="ECO:0000256" key="7">
    <source>
        <dbReference type="ARBA" id="ARBA00022692"/>
    </source>
</evidence>
<proteinExistence type="predicted"/>
<keyword evidence="8" id="KW-0547">Nucleotide-binding</keyword>
<dbReference type="Gene3D" id="3.30.565.10">
    <property type="entry name" value="Histidine kinase-like ATPase, C-terminal domain"/>
    <property type="match status" value="1"/>
</dbReference>
<dbReference type="SMART" id="SM00304">
    <property type="entry name" value="HAMP"/>
    <property type="match status" value="1"/>
</dbReference>
<name>F8F5L3_PAEMK</name>
<dbReference type="InterPro" id="IPR050398">
    <property type="entry name" value="HssS/ArlS-like"/>
</dbReference>
<feature type="transmembrane region" description="Helical" evidence="14">
    <location>
        <begin position="340"/>
        <end position="360"/>
    </location>
</feature>
<evidence type="ECO:0000256" key="1">
    <source>
        <dbReference type="ARBA" id="ARBA00000085"/>
    </source>
</evidence>
<keyword evidence="6" id="KW-0808">Transferase</keyword>
<feature type="domain" description="HAMP" evidence="16">
    <location>
        <begin position="451"/>
        <end position="503"/>
    </location>
</feature>
<evidence type="ECO:0000256" key="5">
    <source>
        <dbReference type="ARBA" id="ARBA00022553"/>
    </source>
</evidence>
<dbReference type="InterPro" id="IPR003661">
    <property type="entry name" value="HisK_dim/P_dom"/>
</dbReference>
<dbReference type="GO" id="GO:0000155">
    <property type="term" value="F:phosphorelay sensor kinase activity"/>
    <property type="evidence" value="ECO:0007669"/>
    <property type="project" value="InterPro"/>
</dbReference>
<dbReference type="RefSeq" id="WP_013916347.1">
    <property type="nucleotide sequence ID" value="NC_015690.1"/>
</dbReference>
<dbReference type="SUPFAM" id="SSF55874">
    <property type="entry name" value="ATPase domain of HSP90 chaperone/DNA topoisomerase II/histidine kinase"/>
    <property type="match status" value="1"/>
</dbReference>
<dbReference type="PANTHER" id="PTHR45528">
    <property type="entry name" value="SENSOR HISTIDINE KINASE CPXA"/>
    <property type="match status" value="1"/>
</dbReference>
<evidence type="ECO:0000256" key="6">
    <source>
        <dbReference type="ARBA" id="ARBA00022679"/>
    </source>
</evidence>
<gene>
    <name evidence="17" type="ordered locus">KNP414_02625</name>
</gene>
<comment type="subcellular location">
    <subcellularLocation>
        <location evidence="2">Cell membrane</location>
        <topology evidence="2">Multi-pass membrane protein</topology>
    </subcellularLocation>
</comment>
<evidence type="ECO:0000256" key="2">
    <source>
        <dbReference type="ARBA" id="ARBA00004651"/>
    </source>
</evidence>
<protein>
    <recommendedName>
        <fullName evidence="3">histidine kinase</fullName>
        <ecNumber evidence="3">2.7.13.3</ecNumber>
    </recommendedName>
</protein>
<organism evidence="17 18">
    <name type="scientific">Paenibacillus mucilaginosus (strain KNP414)</name>
    <dbReference type="NCBI Taxonomy" id="1036673"/>
    <lineage>
        <taxon>Bacteria</taxon>
        <taxon>Bacillati</taxon>
        <taxon>Bacillota</taxon>
        <taxon>Bacilli</taxon>
        <taxon>Bacillales</taxon>
        <taxon>Paenibacillaceae</taxon>
        <taxon>Paenibacillus</taxon>
    </lineage>
</organism>
<keyword evidence="12" id="KW-0902">Two-component regulatory system</keyword>
<keyword evidence="11 14" id="KW-1133">Transmembrane helix</keyword>
<keyword evidence="7 14" id="KW-0812">Transmembrane</keyword>
<evidence type="ECO:0000256" key="14">
    <source>
        <dbReference type="SAM" id="Phobius"/>
    </source>
</evidence>
<dbReference type="KEGG" id="pms:KNP414_02625"/>
<dbReference type="GO" id="GO:0005524">
    <property type="term" value="F:ATP binding"/>
    <property type="evidence" value="ECO:0007669"/>
    <property type="project" value="UniProtKB-KW"/>
</dbReference>
<dbReference type="PATRIC" id="fig|1036673.3.peg.2384"/>
<dbReference type="PROSITE" id="PS50109">
    <property type="entry name" value="HIS_KIN"/>
    <property type="match status" value="1"/>
</dbReference>
<dbReference type="InterPro" id="IPR036890">
    <property type="entry name" value="HATPase_C_sf"/>
</dbReference>
<dbReference type="InterPro" id="IPR005467">
    <property type="entry name" value="His_kinase_dom"/>
</dbReference>
<evidence type="ECO:0000256" key="13">
    <source>
        <dbReference type="ARBA" id="ARBA00023136"/>
    </source>
</evidence>
<dbReference type="CDD" id="cd00082">
    <property type="entry name" value="HisKA"/>
    <property type="match status" value="1"/>
</dbReference>
<dbReference type="AlphaFoldDB" id="F8F5L3"/>
<evidence type="ECO:0000256" key="9">
    <source>
        <dbReference type="ARBA" id="ARBA00022777"/>
    </source>
</evidence>
<dbReference type="Gene3D" id="1.10.287.130">
    <property type="match status" value="1"/>
</dbReference>
<dbReference type="SMART" id="SM00387">
    <property type="entry name" value="HATPase_c"/>
    <property type="match status" value="1"/>
</dbReference>
<feature type="transmembrane region" description="Helical" evidence="14">
    <location>
        <begin position="398"/>
        <end position="419"/>
    </location>
</feature>
<dbReference type="PROSITE" id="PS50885">
    <property type="entry name" value="HAMP"/>
    <property type="match status" value="1"/>
</dbReference>
<comment type="catalytic activity">
    <reaction evidence="1">
        <text>ATP + protein L-histidine = ADP + protein N-phospho-L-histidine.</text>
        <dbReference type="EC" id="2.7.13.3"/>
    </reaction>
</comment>
<dbReference type="GO" id="GO:0005886">
    <property type="term" value="C:plasma membrane"/>
    <property type="evidence" value="ECO:0007669"/>
    <property type="project" value="UniProtKB-SubCell"/>
</dbReference>
<keyword evidence="4" id="KW-1003">Cell membrane</keyword>
<evidence type="ECO:0000256" key="10">
    <source>
        <dbReference type="ARBA" id="ARBA00022840"/>
    </source>
</evidence>
<evidence type="ECO:0000259" key="15">
    <source>
        <dbReference type="PROSITE" id="PS50109"/>
    </source>
</evidence>
<dbReference type="SMART" id="SM00388">
    <property type="entry name" value="HisKA"/>
    <property type="match status" value="1"/>
</dbReference>
<reference evidence="18" key="1">
    <citation type="submission" date="2011-06" db="EMBL/GenBank/DDBJ databases">
        <title>Complete genome sequence of Paenibacillus mucilaginosus KNP414.</title>
        <authorList>
            <person name="Wang J."/>
            <person name="Hu S."/>
            <person name="Hu X."/>
            <person name="Zhang B."/>
            <person name="Dong D."/>
            <person name="Zhang S."/>
            <person name="Zhao K."/>
            <person name="Wu D."/>
        </authorList>
    </citation>
    <scope>NUCLEOTIDE SEQUENCE [LARGE SCALE GENOMIC DNA]</scope>
    <source>
        <strain evidence="18">KNP414</strain>
    </source>
</reference>
<dbReference type="InterPro" id="IPR036097">
    <property type="entry name" value="HisK_dim/P_sf"/>
</dbReference>
<dbReference type="Pfam" id="PF02518">
    <property type="entry name" value="HATPase_c"/>
    <property type="match status" value="1"/>
</dbReference>
<dbReference type="SUPFAM" id="SSF47384">
    <property type="entry name" value="Homodimeric domain of signal transducing histidine kinase"/>
    <property type="match status" value="1"/>
</dbReference>
<keyword evidence="5" id="KW-0597">Phosphoprotein</keyword>
<feature type="transmembrane region" description="Helical" evidence="14">
    <location>
        <begin position="431"/>
        <end position="451"/>
    </location>
</feature>
<evidence type="ECO:0000313" key="18">
    <source>
        <dbReference type="Proteomes" id="UP000006620"/>
    </source>
</evidence>
<evidence type="ECO:0000256" key="4">
    <source>
        <dbReference type="ARBA" id="ARBA00022475"/>
    </source>
</evidence>
<dbReference type="FunFam" id="1.10.287.130:FF:000008">
    <property type="entry name" value="Two-component sensor histidine kinase"/>
    <property type="match status" value="1"/>
</dbReference>
<evidence type="ECO:0000256" key="11">
    <source>
        <dbReference type="ARBA" id="ARBA00022989"/>
    </source>
</evidence>
<dbReference type="InterPro" id="IPR003660">
    <property type="entry name" value="HAMP_dom"/>
</dbReference>
<keyword evidence="13 14" id="KW-0472">Membrane</keyword>
<dbReference type="EC" id="2.7.13.3" evidence="3"/>
<evidence type="ECO:0000256" key="12">
    <source>
        <dbReference type="ARBA" id="ARBA00023012"/>
    </source>
</evidence>
<feature type="domain" description="Histidine kinase" evidence="15">
    <location>
        <begin position="518"/>
        <end position="732"/>
    </location>
</feature>
<dbReference type="PANTHER" id="PTHR45528:SF1">
    <property type="entry name" value="SENSOR HISTIDINE KINASE CPXA"/>
    <property type="match status" value="1"/>
</dbReference>
<keyword evidence="9 17" id="KW-0418">Kinase</keyword>
<reference evidence="17 18" key="2">
    <citation type="journal article" date="2013" name="Genome Announc.">
        <title>Genome Sequence of Growth-Improving Paenibacillus mucilaginosus Strain KNP414.</title>
        <authorList>
            <person name="Lu J.J."/>
            <person name="Wang J.F."/>
            <person name="Hu X.F."/>
        </authorList>
    </citation>
    <scope>NUCLEOTIDE SEQUENCE [LARGE SCALE GENOMIC DNA]</scope>
    <source>
        <strain evidence="17 18">KNP414</strain>
    </source>
</reference>
<dbReference type="InterPro" id="IPR003594">
    <property type="entry name" value="HATPase_dom"/>
</dbReference>
<evidence type="ECO:0000313" key="17">
    <source>
        <dbReference type="EMBL" id="AEI41186.1"/>
    </source>
</evidence>
<dbReference type="Proteomes" id="UP000006620">
    <property type="component" value="Chromosome"/>
</dbReference>
<evidence type="ECO:0000256" key="3">
    <source>
        <dbReference type="ARBA" id="ARBA00012438"/>
    </source>
</evidence>
<dbReference type="Pfam" id="PF00512">
    <property type="entry name" value="HisKA"/>
    <property type="match status" value="1"/>
</dbReference>